<dbReference type="InterPro" id="IPR027417">
    <property type="entry name" value="P-loop_NTPase"/>
</dbReference>
<dbReference type="GO" id="GO:0016787">
    <property type="term" value="F:hydrolase activity"/>
    <property type="evidence" value="ECO:0007669"/>
    <property type="project" value="UniProtKB-KW"/>
</dbReference>
<dbReference type="PANTHER" id="PTHR42708:SF1">
    <property type="entry name" value="GLIDING MOTILITY PROTEIN MGLA"/>
    <property type="match status" value="1"/>
</dbReference>
<dbReference type="PANTHER" id="PTHR42708">
    <property type="entry name" value="ATP/GTP-BINDING PROTEIN-RELATED"/>
    <property type="match status" value="1"/>
</dbReference>
<evidence type="ECO:0000256" key="3">
    <source>
        <dbReference type="ARBA" id="ARBA00022801"/>
    </source>
</evidence>
<evidence type="ECO:0000313" key="6">
    <source>
        <dbReference type="Proteomes" id="UP000031549"/>
    </source>
</evidence>
<keyword evidence="2" id="KW-0547">Nucleotide-binding</keyword>
<evidence type="ECO:0000256" key="1">
    <source>
        <dbReference type="ARBA" id="ARBA00005290"/>
    </source>
</evidence>
<comment type="caution">
    <text evidence="5">The sequence shown here is derived from an EMBL/GenBank/DDBJ whole genome shotgun (WGS) entry which is preliminary data.</text>
</comment>
<protein>
    <submittedName>
        <fullName evidence="5">GTPase</fullName>
    </submittedName>
</protein>
<dbReference type="SUPFAM" id="SSF52540">
    <property type="entry name" value="P-loop containing nucleoside triphosphate hydrolases"/>
    <property type="match status" value="1"/>
</dbReference>
<dbReference type="InterPro" id="IPR052705">
    <property type="entry name" value="Gliding_Motility_GTPase"/>
</dbReference>
<dbReference type="InterPro" id="IPR004130">
    <property type="entry name" value="Gpn"/>
</dbReference>
<dbReference type="Proteomes" id="UP000031549">
    <property type="component" value="Unassembled WGS sequence"/>
</dbReference>
<name>A0A846HIR5_9CYAN</name>
<dbReference type="Gene3D" id="3.40.50.300">
    <property type="entry name" value="P-loop containing nucleotide triphosphate hydrolases"/>
    <property type="match status" value="1"/>
</dbReference>
<reference evidence="5 6" key="1">
    <citation type="journal article" date="2015" name="Genome Announc.">
        <title>Draft Genome Sequence of Cyanobacterium Hassallia byssoidea Strain VB512170, Isolated from Monuments in India.</title>
        <authorList>
            <person name="Singh D."/>
            <person name="Chandrababunaidu M.M."/>
            <person name="Panda A."/>
            <person name="Sen D."/>
            <person name="Bhattacharyya S."/>
            <person name="Adhikary S.P."/>
            <person name="Tripathy S."/>
        </authorList>
    </citation>
    <scope>NUCLEOTIDE SEQUENCE [LARGE SCALE GENOMIC DNA]</scope>
    <source>
        <strain evidence="5 6">VB512170</strain>
    </source>
</reference>
<organism evidence="5 6">
    <name type="scientific">Hassallia byssoidea VB512170</name>
    <dbReference type="NCBI Taxonomy" id="1304833"/>
    <lineage>
        <taxon>Bacteria</taxon>
        <taxon>Bacillati</taxon>
        <taxon>Cyanobacteriota</taxon>
        <taxon>Cyanophyceae</taxon>
        <taxon>Nostocales</taxon>
        <taxon>Tolypothrichaceae</taxon>
        <taxon>Hassallia</taxon>
    </lineage>
</organism>
<evidence type="ECO:0000313" key="5">
    <source>
        <dbReference type="EMBL" id="NEU77245.1"/>
    </source>
</evidence>
<proteinExistence type="inferred from homology"/>
<sequence>MEILRIVITGGVGAGKSSLIRTISEIDVVDTEKEVTDELAEMKAKTTVAMDFGRITIAANQSLHLYGTPGQTRFDFMWDILIRKAQAYILLVAAHRPDHFRYGRKIVKFMNERVQIPYLIGVTHTDCADAWELEDVALALGFVDETTRPPLLAVNATETASVKEALMAIVLELAKSCQHQL</sequence>
<keyword evidence="3" id="KW-0378">Hydrolase</keyword>
<dbReference type="RefSeq" id="WP_039748113.1">
    <property type="nucleotide sequence ID" value="NZ_JTCM02000168.1"/>
</dbReference>
<dbReference type="Pfam" id="PF03029">
    <property type="entry name" value="ATP_bind_1"/>
    <property type="match status" value="1"/>
</dbReference>
<evidence type="ECO:0000256" key="4">
    <source>
        <dbReference type="ARBA" id="ARBA00023134"/>
    </source>
</evidence>
<gene>
    <name evidence="5" type="ORF">PI95_033365</name>
</gene>
<dbReference type="EMBL" id="JTCM02000168">
    <property type="protein sequence ID" value="NEU77245.1"/>
    <property type="molecule type" value="Genomic_DNA"/>
</dbReference>
<dbReference type="CDD" id="cd00882">
    <property type="entry name" value="Ras_like_GTPase"/>
    <property type="match status" value="1"/>
</dbReference>
<keyword evidence="6" id="KW-1185">Reference proteome</keyword>
<keyword evidence="4" id="KW-0342">GTP-binding</keyword>
<comment type="similarity">
    <text evidence="1">Belongs to the GPN-loop GTPase family.</text>
</comment>
<dbReference type="AlphaFoldDB" id="A0A846HIR5"/>
<evidence type="ECO:0000256" key="2">
    <source>
        <dbReference type="ARBA" id="ARBA00022741"/>
    </source>
</evidence>
<dbReference type="GO" id="GO:0005525">
    <property type="term" value="F:GTP binding"/>
    <property type="evidence" value="ECO:0007669"/>
    <property type="project" value="UniProtKB-KW"/>
</dbReference>
<accession>A0A846HIR5</accession>